<evidence type="ECO:0000256" key="8">
    <source>
        <dbReference type="ARBA" id="ARBA00023014"/>
    </source>
</evidence>
<feature type="domain" description="FAD-binding FR-type" evidence="12">
    <location>
        <begin position="292"/>
        <end position="400"/>
    </location>
</feature>
<evidence type="ECO:0000256" key="6">
    <source>
        <dbReference type="ARBA" id="ARBA00023002"/>
    </source>
</evidence>
<comment type="cofactor">
    <cofactor evidence="1">
        <name>FAD</name>
        <dbReference type="ChEBI" id="CHEBI:57692"/>
    </cofactor>
</comment>
<keyword evidence="8" id="KW-0411">Iron-sulfur</keyword>
<dbReference type="Proteomes" id="UP000253769">
    <property type="component" value="Unassembled WGS sequence"/>
</dbReference>
<evidence type="ECO:0000256" key="9">
    <source>
        <dbReference type="ARBA" id="ARBA00061434"/>
    </source>
</evidence>
<dbReference type="OrthoDB" id="581532at2"/>
<sequence>MSNPCVSQISVYPIKSTTGIHLNHAYMEERGLAFDRRFVVARPDGSFVTARTHSRLLLVHSALGADGLHLRAPEMEPITLNYRDFVDDYRPLEIWGQSMQGQSCGDAAADWFSRLLEEPVQLLYCGEQTQRPRKEGFDGVPDGQVSFADASPLLLISEASLEDLNSRVGRELPMTRFRPNLVAKGCEAFAEDSWKRIRIGEVEFVATDGCSRCVLTSIDPQTAQPDADNEPLVTLSRYRKGEDRKVYFGQNFVAANPGKITLYDPIEVLETVEPPHYPDNAPPKPKPAVRPHRWRSNELAELHCVHLRDETADVRTFTFELAGKLQPDYQPGQFICLELEVDGEPVHRNYTLSSSPSRPERLSITVKRVEGGRISNWLHDNLKLGDSIHARAPAGDFHCFAAPQDKILLLSAGSGITPMLSMLRWMTDLQLDNDIVFFHSAHTEADLIARQELELLAAQHGRCELVYTLTQAKPGDLRSFRGRLDRSMLEAVSKLSERQAYVCGPHPFMARAKELLLALGLPETHYFEESFGVREFDDSSDAKPDQPVKILFDSWDSFVEGDTHSTLLEQAEKAGVAIPFSCRGGFCGSCRVKLESGEVEVLQDAGLSEQDKEQGYVLACSCRPKGDLVVTQG</sequence>
<dbReference type="InterPro" id="IPR006058">
    <property type="entry name" value="2Fe2S_fd_BS"/>
</dbReference>
<evidence type="ECO:0000256" key="2">
    <source>
        <dbReference type="ARBA" id="ARBA00022630"/>
    </source>
</evidence>
<dbReference type="AlphaFoldDB" id="A0A369WCK1"/>
<dbReference type="InterPro" id="IPR036010">
    <property type="entry name" value="2Fe-2S_ferredoxin-like_sf"/>
</dbReference>
<evidence type="ECO:0000259" key="11">
    <source>
        <dbReference type="PROSITE" id="PS51340"/>
    </source>
</evidence>
<dbReference type="InterPro" id="IPR017938">
    <property type="entry name" value="Riboflavin_synthase-like_b-brl"/>
</dbReference>
<dbReference type="GO" id="GO:0051537">
    <property type="term" value="F:2 iron, 2 sulfur cluster binding"/>
    <property type="evidence" value="ECO:0007669"/>
    <property type="project" value="UniProtKB-KW"/>
</dbReference>
<dbReference type="PANTHER" id="PTHR47354">
    <property type="entry name" value="NADH OXIDOREDUCTASE HCR"/>
    <property type="match status" value="1"/>
</dbReference>
<evidence type="ECO:0000313" key="13">
    <source>
        <dbReference type="EMBL" id="RDE19760.1"/>
    </source>
</evidence>
<dbReference type="CDD" id="cd00207">
    <property type="entry name" value="fer2"/>
    <property type="match status" value="1"/>
</dbReference>
<dbReference type="SUPFAM" id="SSF63380">
    <property type="entry name" value="Riboflavin synthase domain-like"/>
    <property type="match status" value="1"/>
</dbReference>
<dbReference type="GO" id="GO:0016491">
    <property type="term" value="F:oxidoreductase activity"/>
    <property type="evidence" value="ECO:0007669"/>
    <property type="project" value="UniProtKB-KW"/>
</dbReference>
<dbReference type="GO" id="GO:0030170">
    <property type="term" value="F:pyridoxal phosphate binding"/>
    <property type="evidence" value="ECO:0007669"/>
    <property type="project" value="InterPro"/>
</dbReference>
<dbReference type="Pfam" id="PF03473">
    <property type="entry name" value="MOSC"/>
    <property type="match status" value="1"/>
</dbReference>
<name>A0A369WCK1_9GAMM</name>
<feature type="domain" description="2Fe-2S ferredoxin-type" evidence="10">
    <location>
        <begin position="546"/>
        <end position="633"/>
    </location>
</feature>
<dbReference type="PANTHER" id="PTHR47354:SF6">
    <property type="entry name" value="NADH OXIDOREDUCTASE HCR"/>
    <property type="match status" value="1"/>
</dbReference>
<dbReference type="PROSITE" id="PS00197">
    <property type="entry name" value="2FE2S_FER_1"/>
    <property type="match status" value="1"/>
</dbReference>
<dbReference type="InterPro" id="IPR008333">
    <property type="entry name" value="Cbr1-like_FAD-bd_dom"/>
</dbReference>
<dbReference type="GO" id="GO:0030151">
    <property type="term" value="F:molybdenum ion binding"/>
    <property type="evidence" value="ECO:0007669"/>
    <property type="project" value="InterPro"/>
</dbReference>
<dbReference type="InterPro" id="IPR001041">
    <property type="entry name" value="2Fe-2S_ferredoxin-type"/>
</dbReference>
<dbReference type="Pfam" id="PF00175">
    <property type="entry name" value="NAD_binding_1"/>
    <property type="match status" value="1"/>
</dbReference>
<keyword evidence="3" id="KW-0001">2Fe-2S</keyword>
<gene>
    <name evidence="13" type="ORF">DV711_12845</name>
</gene>
<keyword evidence="2" id="KW-0285">Flavoprotein</keyword>
<dbReference type="SUPFAM" id="SSF50800">
    <property type="entry name" value="PK beta-barrel domain-like"/>
    <property type="match status" value="1"/>
</dbReference>
<dbReference type="InterPro" id="IPR011037">
    <property type="entry name" value="Pyrv_Knase-like_insert_dom_sf"/>
</dbReference>
<evidence type="ECO:0000313" key="14">
    <source>
        <dbReference type="Proteomes" id="UP000253769"/>
    </source>
</evidence>
<dbReference type="InterPro" id="IPR005303">
    <property type="entry name" value="MOCOS_middle"/>
</dbReference>
<evidence type="ECO:0000259" key="12">
    <source>
        <dbReference type="PROSITE" id="PS51384"/>
    </source>
</evidence>
<keyword evidence="14" id="KW-1185">Reference proteome</keyword>
<dbReference type="InterPro" id="IPR012675">
    <property type="entry name" value="Beta-grasp_dom_sf"/>
</dbReference>
<evidence type="ECO:0000256" key="4">
    <source>
        <dbReference type="ARBA" id="ARBA00022723"/>
    </source>
</evidence>
<evidence type="ECO:0000256" key="1">
    <source>
        <dbReference type="ARBA" id="ARBA00001974"/>
    </source>
</evidence>
<keyword evidence="7" id="KW-0408">Iron</keyword>
<dbReference type="PROSITE" id="PS51384">
    <property type="entry name" value="FAD_FR"/>
    <property type="match status" value="1"/>
</dbReference>
<dbReference type="InterPro" id="IPR001433">
    <property type="entry name" value="OxRdtase_FAD/NAD-bd"/>
</dbReference>
<organism evidence="13 14">
    <name type="scientific">Motiliproteus coralliicola</name>
    <dbReference type="NCBI Taxonomy" id="2283196"/>
    <lineage>
        <taxon>Bacteria</taxon>
        <taxon>Pseudomonadati</taxon>
        <taxon>Pseudomonadota</taxon>
        <taxon>Gammaproteobacteria</taxon>
        <taxon>Oceanospirillales</taxon>
        <taxon>Oceanospirillaceae</taxon>
        <taxon>Motiliproteus</taxon>
    </lineage>
</organism>
<reference evidence="13 14" key="1">
    <citation type="submission" date="2018-07" db="EMBL/GenBank/DDBJ databases">
        <title>Motiliproteus coralliicola sp. nov., a bacterium isolated from Coral.</title>
        <authorList>
            <person name="Wang G."/>
        </authorList>
    </citation>
    <scope>NUCLEOTIDE SEQUENCE [LARGE SCALE GENOMIC DNA]</scope>
    <source>
        <strain evidence="13 14">C34</strain>
    </source>
</reference>
<comment type="caution">
    <text evidence="13">The sequence shown here is derived from an EMBL/GenBank/DDBJ whole genome shotgun (WGS) entry which is preliminary data.</text>
</comment>
<keyword evidence="4" id="KW-0479">Metal-binding</keyword>
<evidence type="ECO:0000256" key="7">
    <source>
        <dbReference type="ARBA" id="ARBA00023004"/>
    </source>
</evidence>
<dbReference type="Gene3D" id="3.10.20.30">
    <property type="match status" value="1"/>
</dbReference>
<evidence type="ECO:0000256" key="5">
    <source>
        <dbReference type="ARBA" id="ARBA00022827"/>
    </source>
</evidence>
<dbReference type="Pfam" id="PF00111">
    <property type="entry name" value="Fer2"/>
    <property type="match status" value="1"/>
</dbReference>
<dbReference type="PROSITE" id="PS51085">
    <property type="entry name" value="2FE2S_FER_2"/>
    <property type="match status" value="1"/>
</dbReference>
<dbReference type="RefSeq" id="WP_114696105.1">
    <property type="nucleotide sequence ID" value="NZ_QQOH01000003.1"/>
</dbReference>
<dbReference type="SUPFAM" id="SSF54292">
    <property type="entry name" value="2Fe-2S ferredoxin-like"/>
    <property type="match status" value="1"/>
</dbReference>
<dbReference type="Gene3D" id="3.40.50.80">
    <property type="entry name" value="Nucleotide-binding domain of ferredoxin-NADP reductase (FNR) module"/>
    <property type="match status" value="1"/>
</dbReference>
<keyword evidence="5" id="KW-0274">FAD</keyword>
<dbReference type="InterPro" id="IPR005302">
    <property type="entry name" value="MoCF_Sase_C"/>
</dbReference>
<evidence type="ECO:0000259" key="10">
    <source>
        <dbReference type="PROSITE" id="PS51085"/>
    </source>
</evidence>
<dbReference type="Gene3D" id="2.40.30.10">
    <property type="entry name" value="Translation factors"/>
    <property type="match status" value="1"/>
</dbReference>
<accession>A0A369WCK1</accession>
<dbReference type="EMBL" id="QQOH01000003">
    <property type="protein sequence ID" value="RDE19760.1"/>
    <property type="molecule type" value="Genomic_DNA"/>
</dbReference>
<keyword evidence="6" id="KW-0560">Oxidoreductase</keyword>
<dbReference type="InterPro" id="IPR039261">
    <property type="entry name" value="FNR_nucleotide-bd"/>
</dbReference>
<dbReference type="InterPro" id="IPR050415">
    <property type="entry name" value="MRET"/>
</dbReference>
<protein>
    <submittedName>
        <fullName evidence="13">MOSC domain-containing protein</fullName>
    </submittedName>
</protein>
<dbReference type="CDD" id="cd06215">
    <property type="entry name" value="FNR_iron_sulfur_binding_1"/>
    <property type="match status" value="1"/>
</dbReference>
<evidence type="ECO:0000256" key="3">
    <source>
        <dbReference type="ARBA" id="ARBA00022714"/>
    </source>
</evidence>
<dbReference type="SUPFAM" id="SSF52343">
    <property type="entry name" value="Ferredoxin reductase-like, C-terminal NADP-linked domain"/>
    <property type="match status" value="1"/>
</dbReference>
<dbReference type="Pfam" id="PF03476">
    <property type="entry name" value="MOSC_N"/>
    <property type="match status" value="1"/>
</dbReference>
<dbReference type="SUPFAM" id="SSF141673">
    <property type="entry name" value="MOSC N-terminal domain-like"/>
    <property type="match status" value="1"/>
</dbReference>
<dbReference type="PROSITE" id="PS51340">
    <property type="entry name" value="MOSC"/>
    <property type="match status" value="1"/>
</dbReference>
<comment type="similarity">
    <text evidence="9">In the N-terminal section; belongs to the FAD-binding oxidoreductase type 6 family.</text>
</comment>
<dbReference type="Pfam" id="PF00970">
    <property type="entry name" value="FAD_binding_6"/>
    <property type="match status" value="1"/>
</dbReference>
<dbReference type="InterPro" id="IPR017927">
    <property type="entry name" value="FAD-bd_FR_type"/>
</dbReference>
<dbReference type="PRINTS" id="PR00406">
    <property type="entry name" value="CYTB5RDTASE"/>
</dbReference>
<proteinExistence type="inferred from homology"/>
<feature type="domain" description="MOSC" evidence="11">
    <location>
        <begin position="127"/>
        <end position="269"/>
    </location>
</feature>